<organism evidence="4 5">
    <name type="scientific">Neolewinella maritima</name>
    <dbReference type="NCBI Taxonomy" id="1383882"/>
    <lineage>
        <taxon>Bacteria</taxon>
        <taxon>Pseudomonadati</taxon>
        <taxon>Bacteroidota</taxon>
        <taxon>Saprospiria</taxon>
        <taxon>Saprospirales</taxon>
        <taxon>Lewinellaceae</taxon>
        <taxon>Neolewinella</taxon>
    </lineage>
</organism>
<dbReference type="RefSeq" id="WP_238751321.1">
    <property type="nucleotide sequence ID" value="NZ_CAKLPZ010000003.1"/>
</dbReference>
<reference evidence="4" key="1">
    <citation type="submission" date="2021-12" db="EMBL/GenBank/DDBJ databases">
        <authorList>
            <person name="Rodrigo-Torres L."/>
            <person name="Arahal R. D."/>
            <person name="Lucena T."/>
        </authorList>
    </citation>
    <scope>NUCLEOTIDE SEQUENCE</scope>
    <source>
        <strain evidence="4">CECT 8419</strain>
    </source>
</reference>
<keyword evidence="4" id="KW-0645">Protease</keyword>
<evidence type="ECO:0000256" key="2">
    <source>
        <dbReference type="ARBA" id="ARBA00022803"/>
    </source>
</evidence>
<dbReference type="EC" id="3.4.-.-" evidence="4"/>
<comment type="caution">
    <text evidence="4">The sequence shown here is derived from an EMBL/GenBank/DDBJ whole genome shotgun (WGS) entry which is preliminary data.</text>
</comment>
<dbReference type="InterPro" id="IPR019734">
    <property type="entry name" value="TPR_rpt"/>
</dbReference>
<name>A0ABM9B286_9BACT</name>
<evidence type="ECO:0000313" key="5">
    <source>
        <dbReference type="Proteomes" id="UP000837803"/>
    </source>
</evidence>
<feature type="repeat" description="TPR" evidence="3">
    <location>
        <begin position="151"/>
        <end position="184"/>
    </location>
</feature>
<dbReference type="InterPro" id="IPR050498">
    <property type="entry name" value="Ycf3"/>
</dbReference>
<evidence type="ECO:0000256" key="3">
    <source>
        <dbReference type="PROSITE-ProRule" id="PRU00339"/>
    </source>
</evidence>
<dbReference type="Proteomes" id="UP000837803">
    <property type="component" value="Unassembled WGS sequence"/>
</dbReference>
<dbReference type="SUPFAM" id="SSF48452">
    <property type="entry name" value="TPR-like"/>
    <property type="match status" value="1"/>
</dbReference>
<dbReference type="Pfam" id="PF14559">
    <property type="entry name" value="TPR_19"/>
    <property type="match status" value="1"/>
</dbReference>
<protein>
    <submittedName>
        <fullName evidence="4">Beta-barrel assembly-enhancing protease</fullName>
        <ecNumber evidence="4">3.4.-.-</ecNumber>
    </submittedName>
</protein>
<dbReference type="PROSITE" id="PS51257">
    <property type="entry name" value="PROKAR_LIPOPROTEIN"/>
    <property type="match status" value="1"/>
</dbReference>
<sequence>MLRYLLPLLLLGALACGPDPTTDPDPLTPGTDPAVAQLSELIEASPEDATLHAQRAQLYYERGNYPATIADLTRATELDSLTPGYAYALADAYLDSEQTERAVRVLEQTLRRHPQRLETRLRLGEAQLMQGRFPAAEATLTTALELEGPQAEAYYLLSQVYAEAGDTVQALAAAEQATRQDPEMTDAMLLLGELRAGQGDPAALAAFDEAVRRAPQDVIAVHARANYLYQSGDVQRALAEYRRVSSIDRQYVEGNFNAGLILLELDSLSQAYTEFNIAVRNDPVNMEAYLYRGYASEQLGDLAAARRDFETVLRMDPDFMPAQEALARLNG</sequence>
<dbReference type="GO" id="GO:0006508">
    <property type="term" value="P:proteolysis"/>
    <property type="evidence" value="ECO:0007669"/>
    <property type="project" value="UniProtKB-KW"/>
</dbReference>
<gene>
    <name evidence="4" type="primary">bepA_3</name>
    <name evidence="4" type="ORF">LEM8419_02372</name>
</gene>
<dbReference type="EMBL" id="CAKLPZ010000003">
    <property type="protein sequence ID" value="CAH1001469.1"/>
    <property type="molecule type" value="Genomic_DNA"/>
</dbReference>
<dbReference type="Gene3D" id="1.25.40.10">
    <property type="entry name" value="Tetratricopeptide repeat domain"/>
    <property type="match status" value="3"/>
</dbReference>
<feature type="repeat" description="TPR" evidence="3">
    <location>
        <begin position="286"/>
        <end position="319"/>
    </location>
</feature>
<dbReference type="SMART" id="SM00028">
    <property type="entry name" value="TPR"/>
    <property type="match status" value="8"/>
</dbReference>
<dbReference type="PANTHER" id="PTHR44858">
    <property type="entry name" value="TETRATRICOPEPTIDE REPEAT PROTEIN 6"/>
    <property type="match status" value="1"/>
</dbReference>
<proteinExistence type="predicted"/>
<keyword evidence="4" id="KW-0378">Hydrolase</keyword>
<keyword evidence="1" id="KW-0677">Repeat</keyword>
<accession>A0ABM9B286</accession>
<dbReference type="InterPro" id="IPR011990">
    <property type="entry name" value="TPR-like_helical_dom_sf"/>
</dbReference>
<keyword evidence="5" id="KW-1185">Reference proteome</keyword>
<dbReference type="GO" id="GO:0008233">
    <property type="term" value="F:peptidase activity"/>
    <property type="evidence" value="ECO:0007669"/>
    <property type="project" value="UniProtKB-KW"/>
</dbReference>
<evidence type="ECO:0000313" key="4">
    <source>
        <dbReference type="EMBL" id="CAH1001469.1"/>
    </source>
</evidence>
<evidence type="ECO:0000256" key="1">
    <source>
        <dbReference type="ARBA" id="ARBA00022737"/>
    </source>
</evidence>
<keyword evidence="2 3" id="KW-0802">TPR repeat</keyword>
<dbReference type="PANTHER" id="PTHR44858:SF1">
    <property type="entry name" value="UDP-N-ACETYLGLUCOSAMINE--PEPTIDE N-ACETYLGLUCOSAMINYLTRANSFERASE SPINDLY-RELATED"/>
    <property type="match status" value="1"/>
</dbReference>
<dbReference type="Pfam" id="PF13432">
    <property type="entry name" value="TPR_16"/>
    <property type="match status" value="2"/>
</dbReference>
<dbReference type="PROSITE" id="PS50005">
    <property type="entry name" value="TPR"/>
    <property type="match status" value="2"/>
</dbReference>